<organism evidence="1 2">
    <name type="scientific">Klebsiella pneumoniae</name>
    <dbReference type="NCBI Taxonomy" id="573"/>
    <lineage>
        <taxon>Bacteria</taxon>
        <taxon>Pseudomonadati</taxon>
        <taxon>Pseudomonadota</taxon>
        <taxon>Gammaproteobacteria</taxon>
        <taxon>Enterobacterales</taxon>
        <taxon>Enterobacteriaceae</taxon>
        <taxon>Klebsiella/Raoultella group</taxon>
        <taxon>Klebsiella</taxon>
        <taxon>Klebsiella pneumoniae complex</taxon>
    </lineage>
</organism>
<dbReference type="AlphaFoldDB" id="A0A377ZQ16"/>
<reference evidence="1 2" key="1">
    <citation type="submission" date="2018-06" db="EMBL/GenBank/DDBJ databases">
        <authorList>
            <consortium name="Pathogen Informatics"/>
            <person name="Doyle S."/>
        </authorList>
    </citation>
    <scope>NUCLEOTIDE SEQUENCE [LARGE SCALE GENOMIC DNA]</scope>
    <source>
        <strain evidence="1 2">NCTC204</strain>
    </source>
</reference>
<protein>
    <submittedName>
        <fullName evidence="1">Uncharacterized protein</fullName>
    </submittedName>
</protein>
<dbReference type="Proteomes" id="UP000255192">
    <property type="component" value="Unassembled WGS sequence"/>
</dbReference>
<accession>A0A377ZQ16</accession>
<sequence>MVDLDMFAATVRQHQVGAFPLGDDAAIVKAQRLRRMLTDQTDRLCRVKALSSASAMRKAASSRLAG</sequence>
<name>A0A377ZQ16_KLEPN</name>
<dbReference type="EMBL" id="UGMD01000002">
    <property type="protein sequence ID" value="STU79840.1"/>
    <property type="molecule type" value="Genomic_DNA"/>
</dbReference>
<proteinExistence type="predicted"/>
<evidence type="ECO:0000313" key="2">
    <source>
        <dbReference type="Proteomes" id="UP000255192"/>
    </source>
</evidence>
<evidence type="ECO:0000313" key="1">
    <source>
        <dbReference type="EMBL" id="STU79840.1"/>
    </source>
</evidence>
<gene>
    <name evidence="1" type="ORF">NCTC204_01410</name>
</gene>